<evidence type="ECO:0000256" key="1">
    <source>
        <dbReference type="SAM" id="MobiDB-lite"/>
    </source>
</evidence>
<reference evidence="3" key="1">
    <citation type="journal article" date="2019" name="Int. J. Syst. Evol. Microbiol.">
        <title>The Global Catalogue of Microorganisms (GCM) 10K type strain sequencing project: providing services to taxonomists for standard genome sequencing and annotation.</title>
        <authorList>
            <consortium name="The Broad Institute Genomics Platform"/>
            <consortium name="The Broad Institute Genome Sequencing Center for Infectious Disease"/>
            <person name="Wu L."/>
            <person name="Ma J."/>
        </authorList>
    </citation>
    <scope>NUCLEOTIDE SEQUENCE [LARGE SCALE GENOMIC DNA]</scope>
    <source>
        <strain evidence="3">TBRC 1276</strain>
    </source>
</reference>
<dbReference type="EMBL" id="JBHSBI010000010">
    <property type="protein sequence ID" value="MFC4009894.1"/>
    <property type="molecule type" value="Genomic_DNA"/>
</dbReference>
<accession>A0ABV8GAL8</accession>
<organism evidence="2 3">
    <name type="scientific">Nonomuraea purpurea</name>
    <dbReference type="NCBI Taxonomy" id="1849276"/>
    <lineage>
        <taxon>Bacteria</taxon>
        <taxon>Bacillati</taxon>
        <taxon>Actinomycetota</taxon>
        <taxon>Actinomycetes</taxon>
        <taxon>Streptosporangiales</taxon>
        <taxon>Streptosporangiaceae</taxon>
        <taxon>Nonomuraea</taxon>
    </lineage>
</organism>
<dbReference type="Proteomes" id="UP001595851">
    <property type="component" value="Unassembled WGS sequence"/>
</dbReference>
<dbReference type="RefSeq" id="WP_379529909.1">
    <property type="nucleotide sequence ID" value="NZ_JBHSBI010000010.1"/>
</dbReference>
<keyword evidence="3" id="KW-1185">Reference proteome</keyword>
<evidence type="ECO:0000313" key="2">
    <source>
        <dbReference type="EMBL" id="MFC4009894.1"/>
    </source>
</evidence>
<protein>
    <submittedName>
        <fullName evidence="2">Uncharacterized protein</fullName>
    </submittedName>
</protein>
<proteinExistence type="predicted"/>
<name>A0ABV8GAL8_9ACTN</name>
<sequence>MDLTTAYTDAWYRQPDPVERVGDRRPTNEHWVMIAAVWLLAMWSSQQVPGWASILVPGRTKSREDRQWPEPPPLPELADAGDLPAITGATVLTSRVSTGPGQPYRTARADEEVAAELATLISDVVAVHEQREVALVRFLAGHLAGPYSDVLRLTTGAESPNGVSSPESLHLLHRDTRGSALRVSLTPALEIQRPPVFASDGPDGPLRTRIACVMTLLSDLLWVNNNNPVDFRFRIGRLDQDESDRVAEAARWWAENREDADEYDEEEFRAISTTDLRIGFRNVARLFLEELWDGENGIDEVPQLPINHLVSFLCDDLLDLVLARMSDNAQIVCSGFLPVTWPPEGEDEQTTVLLIAGHEVAVLAVDLTC</sequence>
<gene>
    <name evidence="2" type="ORF">ACFOY2_21875</name>
</gene>
<comment type="caution">
    <text evidence="2">The sequence shown here is derived from an EMBL/GenBank/DDBJ whole genome shotgun (WGS) entry which is preliminary data.</text>
</comment>
<feature type="region of interest" description="Disordered" evidence="1">
    <location>
        <begin position="62"/>
        <end position="81"/>
    </location>
</feature>
<evidence type="ECO:0000313" key="3">
    <source>
        <dbReference type="Proteomes" id="UP001595851"/>
    </source>
</evidence>